<dbReference type="Proteomes" id="UP000593574">
    <property type="component" value="Unassembled WGS sequence"/>
</dbReference>
<name>A0A7J9B074_9ROSI</name>
<keyword evidence="2" id="KW-1185">Reference proteome</keyword>
<sequence>MKKLAVGLTMTSEYIEWWGRRINDNIPGPSQGDSQLTGKHLRVVPFELEIIR</sequence>
<organism evidence="1 2">
    <name type="scientific">Gossypium laxum</name>
    <dbReference type="NCBI Taxonomy" id="34288"/>
    <lineage>
        <taxon>Eukaryota</taxon>
        <taxon>Viridiplantae</taxon>
        <taxon>Streptophyta</taxon>
        <taxon>Embryophyta</taxon>
        <taxon>Tracheophyta</taxon>
        <taxon>Spermatophyta</taxon>
        <taxon>Magnoliopsida</taxon>
        <taxon>eudicotyledons</taxon>
        <taxon>Gunneridae</taxon>
        <taxon>Pentapetalae</taxon>
        <taxon>rosids</taxon>
        <taxon>malvids</taxon>
        <taxon>Malvales</taxon>
        <taxon>Malvaceae</taxon>
        <taxon>Malvoideae</taxon>
        <taxon>Gossypium</taxon>
    </lineage>
</organism>
<comment type="caution">
    <text evidence="1">The sequence shown here is derived from an EMBL/GenBank/DDBJ whole genome shotgun (WGS) entry which is preliminary data.</text>
</comment>
<proteinExistence type="predicted"/>
<dbReference type="AlphaFoldDB" id="A0A7J9B074"/>
<evidence type="ECO:0000313" key="1">
    <source>
        <dbReference type="EMBL" id="MBA0729747.1"/>
    </source>
</evidence>
<dbReference type="EMBL" id="JABEZV010439572">
    <property type="protein sequence ID" value="MBA0729747.1"/>
    <property type="molecule type" value="Genomic_DNA"/>
</dbReference>
<reference evidence="1 2" key="1">
    <citation type="journal article" date="2019" name="Genome Biol. Evol.">
        <title>Insights into the evolution of the New World diploid cottons (Gossypium, subgenus Houzingenia) based on genome sequencing.</title>
        <authorList>
            <person name="Grover C.E."/>
            <person name="Arick M.A. 2nd"/>
            <person name="Thrash A."/>
            <person name="Conover J.L."/>
            <person name="Sanders W.S."/>
            <person name="Peterson D.G."/>
            <person name="Frelichowski J.E."/>
            <person name="Scheffler J.A."/>
            <person name="Scheffler B.E."/>
            <person name="Wendel J.F."/>
        </authorList>
    </citation>
    <scope>NUCLEOTIDE SEQUENCE [LARGE SCALE GENOMIC DNA]</scope>
    <source>
        <strain evidence="1">4</strain>
        <tissue evidence="1">Leaf</tissue>
    </source>
</reference>
<protein>
    <submittedName>
        <fullName evidence="1">Uncharacterized protein</fullName>
    </submittedName>
</protein>
<accession>A0A7J9B074</accession>
<evidence type="ECO:0000313" key="2">
    <source>
        <dbReference type="Proteomes" id="UP000593574"/>
    </source>
</evidence>
<gene>
    <name evidence="1" type="ORF">Golax_020540</name>
</gene>